<dbReference type="AlphaFoldDB" id="A0AAU7XET9"/>
<dbReference type="CDD" id="cd16364">
    <property type="entry name" value="T3SC_I-like"/>
    <property type="match status" value="1"/>
</dbReference>
<evidence type="ECO:0000313" key="1">
    <source>
        <dbReference type="EMBL" id="XBY46524.1"/>
    </source>
</evidence>
<dbReference type="Gene3D" id="3.30.1460.10">
    <property type="match status" value="1"/>
</dbReference>
<dbReference type="SUPFAM" id="SSF69635">
    <property type="entry name" value="Type III secretory system chaperone-like"/>
    <property type="match status" value="1"/>
</dbReference>
<organism evidence="1">
    <name type="scientific">Methyloraptor flagellatus</name>
    <dbReference type="NCBI Taxonomy" id="3162530"/>
    <lineage>
        <taxon>Bacteria</taxon>
        <taxon>Pseudomonadati</taxon>
        <taxon>Pseudomonadota</taxon>
        <taxon>Alphaproteobacteria</taxon>
        <taxon>Hyphomicrobiales</taxon>
        <taxon>Ancalomicrobiaceae</taxon>
        <taxon>Methyloraptor</taxon>
    </lineage>
</organism>
<dbReference type="RefSeq" id="WP_407051618.1">
    <property type="nucleotide sequence ID" value="NZ_CP158568.1"/>
</dbReference>
<dbReference type="KEGG" id="mflg:ABS361_10120"/>
<proteinExistence type="predicted"/>
<protein>
    <submittedName>
        <fullName evidence="1">Type III secretion system chaperone</fullName>
    </submittedName>
</protein>
<reference evidence="1" key="1">
    <citation type="submission" date="2024-06" db="EMBL/GenBank/DDBJ databases">
        <title>Methylostella associata gen. nov., sp. nov., a novel Ancalomicrobiaceae-affiliated facultatively methylotrophic bacteria that feed on methanotrophs of the genus Methylococcus.</title>
        <authorList>
            <person name="Saltykova V."/>
            <person name="Danilova O.V."/>
            <person name="Oshkin I.Y."/>
            <person name="Belova S.E."/>
            <person name="Pimenov N.V."/>
            <person name="Dedysh S.N."/>
        </authorList>
    </citation>
    <scope>NUCLEOTIDE SEQUENCE</scope>
    <source>
        <strain evidence="1">S20</strain>
    </source>
</reference>
<sequence>MESMKDKLSNLVAAIGPKADFAAVVEFEAGSTWAVALDEKTRIDLSYDENREVIVLDADLGVPSDVWSAEFNALALRYGWMWRETDGTAIVIDPEDGSAAAICAIAVSVLTEDLLIAAIAAFAERVAGWREMVLGQKADRTDALSELGSETMMRV</sequence>
<gene>
    <name evidence="1" type="ORF">ABS361_10120</name>
</gene>
<accession>A0AAU7XET9</accession>
<name>A0AAU7XET9_9HYPH</name>
<dbReference type="EMBL" id="CP158568">
    <property type="protein sequence ID" value="XBY46524.1"/>
    <property type="molecule type" value="Genomic_DNA"/>
</dbReference>